<sequence length="116" mass="12376">QDVVQLVGLLREEGLNYMFDLLMGGPGETAETIRITINKARELDVPLVGIAAGIRVYPSTPLGKAIADGILKEGLHPDTGEHPEQPLFYLSPSLGGDVITVINELAAGDPRFLVLS</sequence>
<comment type="caution">
    <text evidence="1">The sequence shown here is derived from an EMBL/GenBank/DDBJ whole genome shotgun (WGS) entry which is preliminary data.</text>
</comment>
<name>X1QLA2_9ZZZZ</name>
<feature type="non-terminal residue" evidence="1">
    <location>
        <position position="1"/>
    </location>
</feature>
<dbReference type="EMBL" id="BARV01041551">
    <property type="protein sequence ID" value="GAI51795.1"/>
    <property type="molecule type" value="Genomic_DNA"/>
</dbReference>
<reference evidence="1" key="1">
    <citation type="journal article" date="2014" name="Front. Microbiol.">
        <title>High frequency of phylogenetically diverse reductive dehalogenase-homologous genes in deep subseafloor sedimentary metagenomes.</title>
        <authorList>
            <person name="Kawai M."/>
            <person name="Futagami T."/>
            <person name="Toyoda A."/>
            <person name="Takaki Y."/>
            <person name="Nishi S."/>
            <person name="Hori S."/>
            <person name="Arai W."/>
            <person name="Tsubouchi T."/>
            <person name="Morono Y."/>
            <person name="Uchiyama I."/>
            <person name="Ito T."/>
            <person name="Fujiyama A."/>
            <person name="Inagaki F."/>
            <person name="Takami H."/>
        </authorList>
    </citation>
    <scope>NUCLEOTIDE SEQUENCE</scope>
    <source>
        <strain evidence="1">Expedition CK06-06</strain>
    </source>
</reference>
<accession>X1QLA2</accession>
<dbReference type="SUPFAM" id="SSF102114">
    <property type="entry name" value="Radical SAM enzymes"/>
    <property type="match status" value="1"/>
</dbReference>
<dbReference type="AlphaFoldDB" id="X1QLA2"/>
<proteinExistence type="predicted"/>
<dbReference type="InterPro" id="IPR058240">
    <property type="entry name" value="rSAM_sf"/>
</dbReference>
<protein>
    <recommendedName>
        <fullName evidence="2">B12-binding domain-containing protein</fullName>
    </recommendedName>
</protein>
<organism evidence="1">
    <name type="scientific">marine sediment metagenome</name>
    <dbReference type="NCBI Taxonomy" id="412755"/>
    <lineage>
        <taxon>unclassified sequences</taxon>
        <taxon>metagenomes</taxon>
        <taxon>ecological metagenomes</taxon>
    </lineage>
</organism>
<evidence type="ECO:0008006" key="2">
    <source>
        <dbReference type="Google" id="ProtNLM"/>
    </source>
</evidence>
<gene>
    <name evidence="1" type="ORF">S06H3_62848</name>
</gene>
<evidence type="ECO:0000313" key="1">
    <source>
        <dbReference type="EMBL" id="GAI51795.1"/>
    </source>
</evidence>